<feature type="domain" description="TIR" evidence="1">
    <location>
        <begin position="630"/>
        <end position="760"/>
    </location>
</feature>
<gene>
    <name evidence="2" type="ORF">RE474_03810</name>
</gene>
<dbReference type="PROSITE" id="PS50104">
    <property type="entry name" value="TIR"/>
    <property type="match status" value="1"/>
</dbReference>
<dbReference type="RefSeq" id="WP_309311655.1">
    <property type="nucleotide sequence ID" value="NZ_CP133592.1"/>
</dbReference>
<evidence type="ECO:0000259" key="1">
    <source>
        <dbReference type="PROSITE" id="PS50104"/>
    </source>
</evidence>
<evidence type="ECO:0000313" key="2">
    <source>
        <dbReference type="EMBL" id="WMW25853.1"/>
    </source>
</evidence>
<evidence type="ECO:0000313" key="3">
    <source>
        <dbReference type="Proteomes" id="UP001182908"/>
    </source>
</evidence>
<dbReference type="SUPFAM" id="SSF52200">
    <property type="entry name" value="Toll/Interleukin receptor TIR domain"/>
    <property type="match status" value="1"/>
</dbReference>
<dbReference type="EMBL" id="CP133592">
    <property type="protein sequence ID" value="WMW25853.1"/>
    <property type="molecule type" value="Genomic_DNA"/>
</dbReference>
<accession>A0AA51ULN2</accession>
<dbReference type="PANTHER" id="PTHR35894:SF1">
    <property type="entry name" value="PHOSPHORIBULOKINASE _ URIDINE KINASE FAMILY"/>
    <property type="match status" value="1"/>
</dbReference>
<dbReference type="InterPro" id="IPR052026">
    <property type="entry name" value="ExeA_AAA_ATPase_DNA-bind"/>
</dbReference>
<protein>
    <submittedName>
        <fullName evidence="2">TIR domain-containing protein</fullName>
    </submittedName>
</protein>
<dbReference type="GO" id="GO:0007165">
    <property type="term" value="P:signal transduction"/>
    <property type="evidence" value="ECO:0007669"/>
    <property type="project" value="InterPro"/>
</dbReference>
<dbReference type="AlphaFoldDB" id="A0AA51ULN2"/>
<dbReference type="SMART" id="SM00255">
    <property type="entry name" value="TIR"/>
    <property type="match status" value="1"/>
</dbReference>
<name>A0AA51ULN2_9EURY</name>
<dbReference type="GeneID" id="84231813"/>
<keyword evidence="3" id="KW-1185">Reference proteome</keyword>
<dbReference type="PANTHER" id="PTHR35894">
    <property type="entry name" value="GENERAL SECRETION PATHWAY PROTEIN A-RELATED"/>
    <property type="match status" value="1"/>
</dbReference>
<proteinExistence type="predicted"/>
<dbReference type="KEGG" id="mseb:RE474_03810"/>
<dbReference type="Proteomes" id="UP001182908">
    <property type="component" value="Chromosome"/>
</dbReference>
<reference evidence="2 3" key="1">
    <citation type="submission" date="2023-08" db="EMBL/GenBank/DDBJ databases">
        <title>Methanolobus mangrovi sp. nov. and Methanolobus sediminis sp. nov, two novel methylotrophic methanogens isolated from mangrove sediments in China.</title>
        <authorList>
            <person name="Zhou J."/>
        </authorList>
    </citation>
    <scope>NUCLEOTIDE SEQUENCE [LARGE SCALE GENOMIC DNA]</scope>
    <source>
        <strain evidence="2 3">FTZ6</strain>
    </source>
</reference>
<dbReference type="Gene3D" id="3.40.50.10140">
    <property type="entry name" value="Toll/interleukin-1 receptor homology (TIR) domain"/>
    <property type="match status" value="1"/>
</dbReference>
<organism evidence="2 3">
    <name type="scientific">Methanolobus sediminis</name>
    <dbReference type="NCBI Taxonomy" id="3072978"/>
    <lineage>
        <taxon>Archaea</taxon>
        <taxon>Methanobacteriati</taxon>
        <taxon>Methanobacteriota</taxon>
        <taxon>Stenosarchaea group</taxon>
        <taxon>Methanomicrobia</taxon>
        <taxon>Methanosarcinales</taxon>
        <taxon>Methanosarcinaceae</taxon>
        <taxon>Methanolobus</taxon>
    </lineage>
</organism>
<dbReference type="SUPFAM" id="SSF52540">
    <property type="entry name" value="P-loop containing nucleoside triphosphate hydrolases"/>
    <property type="match status" value="1"/>
</dbReference>
<dbReference type="InterPro" id="IPR035897">
    <property type="entry name" value="Toll_tir_struct_dom_sf"/>
</dbReference>
<dbReference type="Gene3D" id="3.40.50.300">
    <property type="entry name" value="P-loop containing nucleotide triphosphate hydrolases"/>
    <property type="match status" value="1"/>
</dbReference>
<dbReference type="InterPro" id="IPR027417">
    <property type="entry name" value="P-loop_NTPase"/>
</dbReference>
<dbReference type="InterPro" id="IPR000157">
    <property type="entry name" value="TIR_dom"/>
</dbReference>
<sequence length="766" mass="90781">MESWWQYFNLHSDPFSTSPLSSNNERELFYKTTDIRQEIDTEISNFEKSLPFIRLIVGERGIGKTTVMHYIKNEAYKSHNVKPIYIDITSEKVDRDSNISTIIGSSILNTFIQEVLRDFYIHNKKIWKQYEPTFDKIIEEGGFLIGTDNCPSDPFKKIHFVHLKSITEWILTILETEKLKPLLLIDNIDKKIEYAEEFLIDATAQSLFEMFSHKSGMIYISCKQKLIDELKQNNNDAEISYLMDTITLNCLKPIEAYHLIDHRFKSVAYHDFENPFNFEAVHEIVQKQNGITRSIIAEVKDTLQKAQRKNLKRITKEAYLSRDFSTKDFNHIYNKILNDPSAKKGAEYVVKIYDFVNHNPNEFKNAIKYLIKLREEKKLYKNESKFETEFYKKKIIYSDRDENRQKIHPSIESLFVKIEDENVEVLSFYNWFVDSKIDEVELIPLEDIYEFEIVELIKWIQDKNVPNITKSKITSHQDVETKKEIQVFLNKSIEEYESLVTEDWDEIELENILSTIWQSLFYFCKAYAYYRAGCLKEDFCYNGIKDRKSDWDNIYYFIIHKKEFYVKSWKFVSKIRQIHIGVCFKNKDCPSKEELQNLYDKMHEPIKEMSEHWKKTQCSSVAANLKSKNKLKDLFVSYASEDKELFVRPLIETLHEENLTIWWDEAEIKIGDDTLQSISKGLSESKYGLIILSPNYMRKDWPLRELNALLAKKKSMILPVWHNVNKEDVDNFSLIISGLHSIKTEYCSYEEIAKKVKDKILNDEME</sequence>
<dbReference type="Pfam" id="PF13676">
    <property type="entry name" value="TIR_2"/>
    <property type="match status" value="1"/>
</dbReference>